<accession>B3M489</accession>
<dbReference type="OrthoDB" id="2096280at2759"/>
<organism evidence="2 3">
    <name type="scientific">Drosophila ananassae</name>
    <name type="common">Fruit fly</name>
    <dbReference type="NCBI Taxonomy" id="7217"/>
    <lineage>
        <taxon>Eukaryota</taxon>
        <taxon>Metazoa</taxon>
        <taxon>Ecdysozoa</taxon>
        <taxon>Arthropoda</taxon>
        <taxon>Hexapoda</taxon>
        <taxon>Insecta</taxon>
        <taxon>Pterygota</taxon>
        <taxon>Neoptera</taxon>
        <taxon>Endopterygota</taxon>
        <taxon>Diptera</taxon>
        <taxon>Brachycera</taxon>
        <taxon>Muscomorpha</taxon>
        <taxon>Ephydroidea</taxon>
        <taxon>Drosophilidae</taxon>
        <taxon>Drosophila</taxon>
        <taxon>Sophophora</taxon>
    </lineage>
</organism>
<evidence type="ECO:0000313" key="3">
    <source>
        <dbReference type="Proteomes" id="UP000007801"/>
    </source>
</evidence>
<dbReference type="OMA" id="FETIWQQ"/>
<dbReference type="Proteomes" id="UP000007801">
    <property type="component" value="Unassembled WGS sequence"/>
</dbReference>
<evidence type="ECO:0000259" key="1">
    <source>
        <dbReference type="Pfam" id="PF25325"/>
    </source>
</evidence>
<feature type="domain" description="EFHB C-terminal EF-hand" evidence="1">
    <location>
        <begin position="415"/>
        <end position="486"/>
    </location>
</feature>
<dbReference type="InterPro" id="IPR057428">
    <property type="entry name" value="EFHB_EF-hand_C"/>
</dbReference>
<dbReference type="Pfam" id="PF25325">
    <property type="entry name" value="EF-hand_EFHB_C"/>
    <property type="match status" value="1"/>
</dbReference>
<protein>
    <recommendedName>
        <fullName evidence="1">EFHB C-terminal EF-hand domain-containing protein</fullName>
    </recommendedName>
</protein>
<reference evidence="2 3" key="1">
    <citation type="journal article" date="2007" name="Nature">
        <title>Evolution of genes and genomes on the Drosophila phylogeny.</title>
        <authorList>
            <consortium name="Drosophila 12 Genomes Consortium"/>
            <person name="Clark A.G."/>
            <person name="Eisen M.B."/>
            <person name="Smith D.R."/>
            <person name="Bergman C.M."/>
            <person name="Oliver B."/>
            <person name="Markow T.A."/>
            <person name="Kaufman T.C."/>
            <person name="Kellis M."/>
            <person name="Gelbart W."/>
            <person name="Iyer V.N."/>
            <person name="Pollard D.A."/>
            <person name="Sackton T.B."/>
            <person name="Larracuente A.M."/>
            <person name="Singh N.D."/>
            <person name="Abad J.P."/>
            <person name="Abt D.N."/>
            <person name="Adryan B."/>
            <person name="Aguade M."/>
            <person name="Akashi H."/>
            <person name="Anderson W.W."/>
            <person name="Aquadro C.F."/>
            <person name="Ardell D.H."/>
            <person name="Arguello R."/>
            <person name="Artieri C.G."/>
            <person name="Barbash D.A."/>
            <person name="Barker D."/>
            <person name="Barsanti P."/>
            <person name="Batterham P."/>
            <person name="Batzoglou S."/>
            <person name="Begun D."/>
            <person name="Bhutkar A."/>
            <person name="Blanco E."/>
            <person name="Bosak S.A."/>
            <person name="Bradley R.K."/>
            <person name="Brand A.D."/>
            <person name="Brent M.R."/>
            <person name="Brooks A.N."/>
            <person name="Brown R.H."/>
            <person name="Butlin R.K."/>
            <person name="Caggese C."/>
            <person name="Calvi B.R."/>
            <person name="Bernardo de Carvalho A."/>
            <person name="Caspi A."/>
            <person name="Castrezana S."/>
            <person name="Celniker S.E."/>
            <person name="Chang J.L."/>
            <person name="Chapple C."/>
            <person name="Chatterji S."/>
            <person name="Chinwalla A."/>
            <person name="Civetta A."/>
            <person name="Clifton S.W."/>
            <person name="Comeron J.M."/>
            <person name="Costello J.C."/>
            <person name="Coyne J.A."/>
            <person name="Daub J."/>
            <person name="David R.G."/>
            <person name="Delcher A.L."/>
            <person name="Delehaunty K."/>
            <person name="Do C.B."/>
            <person name="Ebling H."/>
            <person name="Edwards K."/>
            <person name="Eickbush T."/>
            <person name="Evans J.D."/>
            <person name="Filipski A."/>
            <person name="Findeiss S."/>
            <person name="Freyhult E."/>
            <person name="Fulton L."/>
            <person name="Fulton R."/>
            <person name="Garcia A.C."/>
            <person name="Gardiner A."/>
            <person name="Garfield D.A."/>
            <person name="Garvin B.E."/>
            <person name="Gibson G."/>
            <person name="Gilbert D."/>
            <person name="Gnerre S."/>
            <person name="Godfrey J."/>
            <person name="Good R."/>
            <person name="Gotea V."/>
            <person name="Gravely B."/>
            <person name="Greenberg A.J."/>
            <person name="Griffiths-Jones S."/>
            <person name="Gross S."/>
            <person name="Guigo R."/>
            <person name="Gustafson E.A."/>
            <person name="Haerty W."/>
            <person name="Hahn M.W."/>
            <person name="Halligan D.L."/>
            <person name="Halpern A.L."/>
            <person name="Halter G.M."/>
            <person name="Han M.V."/>
            <person name="Heger A."/>
            <person name="Hillier L."/>
            <person name="Hinrichs A.S."/>
            <person name="Holmes I."/>
            <person name="Hoskins R.A."/>
            <person name="Hubisz M.J."/>
            <person name="Hultmark D."/>
            <person name="Huntley M.A."/>
            <person name="Jaffe D.B."/>
            <person name="Jagadeeshan S."/>
            <person name="Jeck W.R."/>
            <person name="Johnson J."/>
            <person name="Jones C.D."/>
            <person name="Jordan W.C."/>
            <person name="Karpen G.H."/>
            <person name="Kataoka E."/>
            <person name="Keightley P.D."/>
            <person name="Kheradpour P."/>
            <person name="Kirkness E.F."/>
            <person name="Koerich L.B."/>
            <person name="Kristiansen K."/>
            <person name="Kudrna D."/>
            <person name="Kulathinal R.J."/>
            <person name="Kumar S."/>
            <person name="Kwok R."/>
            <person name="Lander E."/>
            <person name="Langley C.H."/>
            <person name="Lapoint R."/>
            <person name="Lazzaro B.P."/>
            <person name="Lee S.J."/>
            <person name="Levesque L."/>
            <person name="Li R."/>
            <person name="Lin C.F."/>
            <person name="Lin M.F."/>
            <person name="Lindblad-Toh K."/>
            <person name="Llopart A."/>
            <person name="Long M."/>
            <person name="Low L."/>
            <person name="Lozovsky E."/>
            <person name="Lu J."/>
            <person name="Luo M."/>
            <person name="Machado C.A."/>
            <person name="Makalowski W."/>
            <person name="Marzo M."/>
            <person name="Matsuda M."/>
            <person name="Matzkin L."/>
            <person name="McAllister B."/>
            <person name="McBride C.S."/>
            <person name="McKernan B."/>
            <person name="McKernan K."/>
            <person name="Mendez-Lago M."/>
            <person name="Minx P."/>
            <person name="Mollenhauer M.U."/>
            <person name="Montooth K."/>
            <person name="Mount S.M."/>
            <person name="Mu X."/>
            <person name="Myers E."/>
            <person name="Negre B."/>
            <person name="Newfeld S."/>
            <person name="Nielsen R."/>
            <person name="Noor M.A."/>
            <person name="O'Grady P."/>
            <person name="Pachter L."/>
            <person name="Papaceit M."/>
            <person name="Parisi M.J."/>
            <person name="Parisi M."/>
            <person name="Parts L."/>
            <person name="Pedersen J.S."/>
            <person name="Pesole G."/>
            <person name="Phillippy A.M."/>
            <person name="Ponting C.P."/>
            <person name="Pop M."/>
            <person name="Porcelli D."/>
            <person name="Powell J.R."/>
            <person name="Prohaska S."/>
            <person name="Pruitt K."/>
            <person name="Puig M."/>
            <person name="Quesneville H."/>
            <person name="Ram K.R."/>
            <person name="Rand D."/>
            <person name="Rasmussen M.D."/>
            <person name="Reed L.K."/>
            <person name="Reenan R."/>
            <person name="Reily A."/>
            <person name="Remington K.A."/>
            <person name="Rieger T.T."/>
            <person name="Ritchie M.G."/>
            <person name="Robin C."/>
            <person name="Rogers Y.H."/>
            <person name="Rohde C."/>
            <person name="Rozas J."/>
            <person name="Rubenfield M.J."/>
            <person name="Ruiz A."/>
            <person name="Russo S."/>
            <person name="Salzberg S.L."/>
            <person name="Sanchez-Gracia A."/>
            <person name="Saranga D.J."/>
            <person name="Sato H."/>
            <person name="Schaeffer S.W."/>
            <person name="Schatz M.C."/>
            <person name="Schlenke T."/>
            <person name="Schwartz R."/>
            <person name="Segarra C."/>
            <person name="Singh R.S."/>
            <person name="Sirot L."/>
            <person name="Sirota M."/>
            <person name="Sisneros N.B."/>
            <person name="Smith C.D."/>
            <person name="Smith T.F."/>
            <person name="Spieth J."/>
            <person name="Stage D.E."/>
            <person name="Stark A."/>
            <person name="Stephan W."/>
            <person name="Strausberg R.L."/>
            <person name="Strempel S."/>
            <person name="Sturgill D."/>
            <person name="Sutton G."/>
            <person name="Sutton G.G."/>
            <person name="Tao W."/>
            <person name="Teichmann S."/>
            <person name="Tobari Y.N."/>
            <person name="Tomimura Y."/>
            <person name="Tsolas J.M."/>
            <person name="Valente V.L."/>
            <person name="Venter E."/>
            <person name="Venter J.C."/>
            <person name="Vicario S."/>
            <person name="Vieira F.G."/>
            <person name="Vilella A.J."/>
            <person name="Villasante A."/>
            <person name="Walenz B."/>
            <person name="Wang J."/>
            <person name="Wasserman M."/>
            <person name="Watts T."/>
            <person name="Wilson D."/>
            <person name="Wilson R.K."/>
            <person name="Wing R.A."/>
            <person name="Wolfner M.F."/>
            <person name="Wong A."/>
            <person name="Wong G.K."/>
            <person name="Wu C.I."/>
            <person name="Wu G."/>
            <person name="Yamamoto D."/>
            <person name="Yang H.P."/>
            <person name="Yang S.P."/>
            <person name="Yorke J.A."/>
            <person name="Yoshida K."/>
            <person name="Zdobnov E."/>
            <person name="Zhang P."/>
            <person name="Zhang Y."/>
            <person name="Zimin A.V."/>
            <person name="Baldwin J."/>
            <person name="Abdouelleil A."/>
            <person name="Abdulkadir J."/>
            <person name="Abebe A."/>
            <person name="Abera B."/>
            <person name="Abreu J."/>
            <person name="Acer S.C."/>
            <person name="Aftuck L."/>
            <person name="Alexander A."/>
            <person name="An P."/>
            <person name="Anderson E."/>
            <person name="Anderson S."/>
            <person name="Arachi H."/>
            <person name="Azer M."/>
            <person name="Bachantsang P."/>
            <person name="Barry A."/>
            <person name="Bayul T."/>
            <person name="Berlin A."/>
            <person name="Bessette D."/>
            <person name="Bloom T."/>
            <person name="Blye J."/>
            <person name="Boguslavskiy L."/>
            <person name="Bonnet C."/>
            <person name="Boukhgalter B."/>
            <person name="Bourzgui I."/>
            <person name="Brown A."/>
            <person name="Cahill P."/>
            <person name="Channer S."/>
            <person name="Cheshatsang Y."/>
            <person name="Chuda L."/>
            <person name="Citroen M."/>
            <person name="Collymore A."/>
            <person name="Cooke P."/>
            <person name="Costello M."/>
            <person name="D'Aco K."/>
            <person name="Daza R."/>
            <person name="De Haan G."/>
            <person name="DeGray S."/>
            <person name="DeMaso C."/>
            <person name="Dhargay N."/>
            <person name="Dooley K."/>
            <person name="Dooley E."/>
            <person name="Doricent M."/>
            <person name="Dorje P."/>
            <person name="Dorjee K."/>
            <person name="Dupes A."/>
            <person name="Elong R."/>
            <person name="Falk J."/>
            <person name="Farina A."/>
            <person name="Faro S."/>
            <person name="Ferguson D."/>
            <person name="Fisher S."/>
            <person name="Foley C.D."/>
            <person name="Franke A."/>
            <person name="Friedrich D."/>
            <person name="Gadbois L."/>
            <person name="Gearin G."/>
            <person name="Gearin C.R."/>
            <person name="Giannoukos G."/>
            <person name="Goode T."/>
            <person name="Graham J."/>
            <person name="Grandbois E."/>
            <person name="Grewal S."/>
            <person name="Gyaltsen K."/>
            <person name="Hafez N."/>
            <person name="Hagos B."/>
            <person name="Hall J."/>
            <person name="Henson C."/>
            <person name="Hollinger A."/>
            <person name="Honan T."/>
            <person name="Huard M.D."/>
            <person name="Hughes L."/>
            <person name="Hurhula B."/>
            <person name="Husby M.E."/>
            <person name="Kamat A."/>
            <person name="Kanga B."/>
            <person name="Kashin S."/>
            <person name="Khazanovich D."/>
            <person name="Kisner P."/>
            <person name="Lance K."/>
            <person name="Lara M."/>
            <person name="Lee W."/>
            <person name="Lennon N."/>
            <person name="Letendre F."/>
            <person name="LeVine R."/>
            <person name="Lipovsky A."/>
            <person name="Liu X."/>
            <person name="Liu J."/>
            <person name="Liu S."/>
            <person name="Lokyitsang T."/>
            <person name="Lokyitsang Y."/>
            <person name="Lubonja R."/>
            <person name="Lui A."/>
            <person name="MacDonald P."/>
            <person name="Magnisalis V."/>
            <person name="Maru K."/>
            <person name="Matthews C."/>
            <person name="McCusker W."/>
            <person name="McDonough S."/>
            <person name="Mehta T."/>
            <person name="Meldrim J."/>
            <person name="Meneus L."/>
            <person name="Mihai O."/>
            <person name="Mihalev A."/>
            <person name="Mihova T."/>
            <person name="Mittelman R."/>
            <person name="Mlenga V."/>
            <person name="Montmayeur A."/>
            <person name="Mulrain L."/>
            <person name="Navidi A."/>
            <person name="Naylor J."/>
            <person name="Negash T."/>
            <person name="Nguyen T."/>
            <person name="Nguyen N."/>
            <person name="Nicol R."/>
            <person name="Norbu C."/>
            <person name="Norbu N."/>
            <person name="Novod N."/>
            <person name="O'Neill B."/>
            <person name="Osman S."/>
            <person name="Markiewicz E."/>
            <person name="Oyono O.L."/>
            <person name="Patti C."/>
            <person name="Phunkhang P."/>
            <person name="Pierre F."/>
            <person name="Priest M."/>
            <person name="Raghuraman S."/>
            <person name="Rege F."/>
            <person name="Reyes R."/>
            <person name="Rise C."/>
            <person name="Rogov P."/>
            <person name="Ross K."/>
            <person name="Ryan E."/>
            <person name="Settipalli S."/>
            <person name="Shea T."/>
            <person name="Sherpa N."/>
            <person name="Shi L."/>
            <person name="Shih D."/>
            <person name="Sparrow T."/>
            <person name="Spaulding J."/>
            <person name="Stalker J."/>
            <person name="Stange-Thomann N."/>
            <person name="Stavropoulos S."/>
            <person name="Stone C."/>
            <person name="Strader C."/>
            <person name="Tesfaye S."/>
            <person name="Thomson T."/>
            <person name="Thoulutsang Y."/>
            <person name="Thoulutsang D."/>
            <person name="Topham K."/>
            <person name="Topping I."/>
            <person name="Tsamla T."/>
            <person name="Vassiliev H."/>
            <person name="Vo A."/>
            <person name="Wangchuk T."/>
            <person name="Wangdi T."/>
            <person name="Weiand M."/>
            <person name="Wilkinson J."/>
            <person name="Wilson A."/>
            <person name="Yadav S."/>
            <person name="Young G."/>
            <person name="Yu Q."/>
            <person name="Zembek L."/>
            <person name="Zhong D."/>
            <person name="Zimmer A."/>
            <person name="Zwirko Z."/>
            <person name="Jaffe D.B."/>
            <person name="Alvarez P."/>
            <person name="Brockman W."/>
            <person name="Butler J."/>
            <person name="Chin C."/>
            <person name="Gnerre S."/>
            <person name="Grabherr M."/>
            <person name="Kleber M."/>
            <person name="Mauceli E."/>
            <person name="MacCallum I."/>
        </authorList>
    </citation>
    <scope>NUCLEOTIDE SEQUENCE [LARGE SCALE GENOMIC DNA]</scope>
    <source>
        <strain evidence="3">Tucson 14024-0371.13</strain>
    </source>
</reference>
<dbReference type="AlphaFoldDB" id="B3M489"/>
<proteinExistence type="predicted"/>
<gene>
    <name evidence="2" type="primary">Dana\GF24538</name>
    <name evidence="2" type="synonym">dana_GLEANR_9250</name>
    <name evidence="2" type="ORF">GF24538</name>
</gene>
<dbReference type="InParanoid" id="B3M489"/>
<evidence type="ECO:0000313" key="2">
    <source>
        <dbReference type="EMBL" id="EDV39359.1"/>
    </source>
</evidence>
<name>B3M489_DROAN</name>
<dbReference type="KEGG" id="dan:6507170"/>
<dbReference type="STRING" id="7217.B3M489"/>
<dbReference type="EMBL" id="CH902618">
    <property type="protein sequence ID" value="EDV39359.1"/>
    <property type="molecule type" value="Genomic_DNA"/>
</dbReference>
<keyword evidence="3" id="KW-1185">Reference proteome</keyword>
<dbReference type="HOGENOM" id="CLU_546623_0_0_1"/>
<dbReference type="GeneID" id="6507170"/>
<sequence>MANVGHFTDRNKDIRAAGFSSQGLLGDGAKGCLIFNHPEELAEHLVRTDCAKNHPRPEGLRTPFMPEGSLKYLLTNELRKSRFVSFKEKFYEELYFKQAIVGEVKPANSKPDSVTNLSQTFGKPSNSTDSLYSIIMPVKSAEEVNREYGEFHEKHIVSHNHYFPAEQIHRHYKKPFDRSDIFGHFKKALDTGLKVKRCLVEGENHLKVIGKAQVDFMDRTEAPLGHKFRSYPSKVPDLVFGRPCVSNGSVKALIDNVESCGNTKFLRASINYLKALRMSLRKRSDFHMSVFYSHLERQDPDNTGHLPLDRILEILENYNVPTDAVKFRYLISHYRMFVDECCATERVNYSHFCRLLSIRETLPTGACLRSTLSNDDSHKDTTYRMLCADLKKTPNPDRPKVMSPERLEDASTRVKDLITPELATIRGLAPTDFESLRSKSQIQQIFRRLISREDFEEVWQELMEKLPDQEQVASVNQFRDQMHIFSAETSCPLRPNLNANIEINQQNM</sequence>
<dbReference type="eggNOG" id="ENOG502QV2M">
    <property type="taxonomic scope" value="Eukaryota"/>
</dbReference>
<dbReference type="PhylomeDB" id="B3M489"/>